<dbReference type="InterPro" id="IPR023631">
    <property type="entry name" value="Amidase_dom"/>
</dbReference>
<organism evidence="2 3">
    <name type="scientific">Marinitoga aeolica</name>
    <dbReference type="NCBI Taxonomy" id="2809031"/>
    <lineage>
        <taxon>Bacteria</taxon>
        <taxon>Thermotogati</taxon>
        <taxon>Thermotogota</taxon>
        <taxon>Thermotogae</taxon>
        <taxon>Petrotogales</taxon>
        <taxon>Petrotogaceae</taxon>
        <taxon>Marinitoga</taxon>
    </lineage>
</organism>
<dbReference type="RefSeq" id="WP_280998889.1">
    <property type="nucleotide sequence ID" value="NZ_CP069362.1"/>
</dbReference>
<reference evidence="2 3" key="1">
    <citation type="submission" date="2021-02" db="EMBL/GenBank/DDBJ databases">
        <title>Characterization of Marinitoga sp. nov. str. BP5-C20A.</title>
        <authorList>
            <person name="Erauso G."/>
            <person name="Postec A."/>
        </authorList>
    </citation>
    <scope>NUCLEOTIDE SEQUENCE [LARGE SCALE GENOMIC DNA]</scope>
    <source>
        <strain evidence="2 3">BP5-C20A</strain>
    </source>
</reference>
<keyword evidence="3" id="KW-1185">Reference proteome</keyword>
<dbReference type="Proteomes" id="UP001232493">
    <property type="component" value="Chromosome"/>
</dbReference>
<dbReference type="EMBL" id="CP069362">
    <property type="protein sequence ID" value="WGS64882.1"/>
    <property type="molecule type" value="Genomic_DNA"/>
</dbReference>
<dbReference type="SUPFAM" id="SSF75304">
    <property type="entry name" value="Amidase signature (AS) enzymes"/>
    <property type="match status" value="1"/>
</dbReference>
<name>A0ABY8PQG3_9BACT</name>
<dbReference type="InterPro" id="IPR036928">
    <property type="entry name" value="AS_sf"/>
</dbReference>
<dbReference type="PANTHER" id="PTHR42678:SF34">
    <property type="entry name" value="OS04G0183300 PROTEIN"/>
    <property type="match status" value="1"/>
</dbReference>
<sequence length="460" mass="51381">MDLRNLTIKKANEYFEKGLTSVELVEYYLERIAKYENLNAILELNPDALFIAHQLDIERKNGHIRSKLHGIPIIIKGNIDTGDKMQTTAGVKALEGNYVEEDAFSVKKLREAGAIILAKANLTEFANFVSFNMPNGYSTLGDQTKNPYGDFDTGGSSSGSAVAVAADLCLAAIGTETSGSILSPSSSNSCVGLKPTTGTISRSGIIPISYTQDTAGPIARNVEDVYEIYNILIGYDEKDPASYIAKDYNVKLEKLNDFNGLKFGVSKNHLKWLSEDQKDTFYKSLDRIRKFDGEIIEFEFDHLDKINNINVLYYEFKHGINNYLKDKNLKVKTLNDIIKFNIHNREAIKYGQNILIKSDGTNLKDKEYIESLINDRKYSRKFGIDKVMEEYDLFALIFPANYGAGISAKAGYPSVTVPAGYTKDGPFGITFTAKALEEGKILSLAKCFEEKYPIREIPEI</sequence>
<dbReference type="NCBIfam" id="NF005300">
    <property type="entry name" value="PRK06828.1"/>
    <property type="match status" value="1"/>
</dbReference>
<evidence type="ECO:0000313" key="3">
    <source>
        <dbReference type="Proteomes" id="UP001232493"/>
    </source>
</evidence>
<evidence type="ECO:0000259" key="1">
    <source>
        <dbReference type="Pfam" id="PF01425"/>
    </source>
</evidence>
<dbReference type="PANTHER" id="PTHR42678">
    <property type="entry name" value="AMIDASE"/>
    <property type="match status" value="1"/>
</dbReference>
<evidence type="ECO:0000313" key="2">
    <source>
        <dbReference type="EMBL" id="WGS64882.1"/>
    </source>
</evidence>
<dbReference type="Pfam" id="PF01425">
    <property type="entry name" value="Amidase"/>
    <property type="match status" value="1"/>
</dbReference>
<feature type="domain" description="Amidase" evidence="1">
    <location>
        <begin position="23"/>
        <end position="399"/>
    </location>
</feature>
<protein>
    <recommendedName>
        <fullName evidence="1">Amidase domain-containing protein</fullName>
    </recommendedName>
</protein>
<accession>A0ABY8PQG3</accession>
<gene>
    <name evidence="2" type="ORF">JRV97_11080</name>
</gene>
<proteinExistence type="predicted"/>
<dbReference type="Gene3D" id="3.90.1300.10">
    <property type="entry name" value="Amidase signature (AS) domain"/>
    <property type="match status" value="1"/>
</dbReference>